<evidence type="ECO:0000256" key="2">
    <source>
        <dbReference type="SAM" id="Phobius"/>
    </source>
</evidence>
<name>A0A6S6VX83_9PLEO</name>
<protein>
    <submittedName>
        <fullName evidence="3">Uncharacterized protein</fullName>
    </submittedName>
</protein>
<dbReference type="EMBL" id="HG992979">
    <property type="protein sequence ID" value="CAE7023890.1"/>
    <property type="molecule type" value="Genomic_DNA"/>
</dbReference>
<proteinExistence type="predicted"/>
<reference evidence="3" key="1">
    <citation type="submission" date="2021-02" db="EMBL/GenBank/DDBJ databases">
        <authorList>
            <person name="Syme A R."/>
            <person name="Syme A R."/>
            <person name="Moolhuijzen P."/>
        </authorList>
    </citation>
    <scope>NUCLEOTIDE SEQUENCE</scope>
    <source>
        <strain evidence="3">W1-1</strain>
    </source>
</reference>
<gene>
    <name evidence="3" type="ORF">PTTW11_03673</name>
</gene>
<keyword evidence="2" id="KW-0812">Transmembrane</keyword>
<evidence type="ECO:0000313" key="3">
    <source>
        <dbReference type="EMBL" id="CAE7023890.1"/>
    </source>
</evidence>
<feature type="region of interest" description="Disordered" evidence="1">
    <location>
        <begin position="174"/>
        <end position="206"/>
    </location>
</feature>
<feature type="transmembrane region" description="Helical" evidence="2">
    <location>
        <begin position="72"/>
        <end position="95"/>
    </location>
</feature>
<dbReference type="Proteomes" id="UP000472372">
    <property type="component" value="Chromosome 3"/>
</dbReference>
<feature type="compositionally biased region" description="Basic and acidic residues" evidence="1">
    <location>
        <begin position="174"/>
        <end position="184"/>
    </location>
</feature>
<evidence type="ECO:0000313" key="4">
    <source>
        <dbReference type="Proteomes" id="UP000472372"/>
    </source>
</evidence>
<accession>A0A6S6VX83</accession>
<evidence type="ECO:0000256" key="1">
    <source>
        <dbReference type="SAM" id="MobiDB-lite"/>
    </source>
</evidence>
<sequence>MSACKWLIDNLIEAFRTFAHITAVLLTDPIVSHLPLGGWTSVFSIAVASFLSSQPKVSIGGGLATFNSELSALLACVVLSTAFADVLVILLRVLYREAFLDTRVIQPALTGLLTTLAANLQYLFGAGSHIPHLDAILQAFQSLTAALESKWSLYSVRDSAEYLLNDVQGITKVDDERDGKEPKMPRGRGVAQGTSSKLSPMEQDPKDYRKLSREGWELVEKAGEAKNGANNFTNDEKRQEALLDEVFRLIDQCKERKDVDWDGAIAVLENGQKDGRLVEK</sequence>
<feature type="transmembrane region" description="Helical" evidence="2">
    <location>
        <begin position="30"/>
        <end position="51"/>
    </location>
</feature>
<dbReference type="AlphaFoldDB" id="A0A6S6VX83"/>
<keyword evidence="2" id="KW-1133">Transmembrane helix</keyword>
<organism evidence="3 4">
    <name type="scientific">Pyrenophora teres f. teres</name>
    <dbReference type="NCBI Taxonomy" id="97479"/>
    <lineage>
        <taxon>Eukaryota</taxon>
        <taxon>Fungi</taxon>
        <taxon>Dikarya</taxon>
        <taxon>Ascomycota</taxon>
        <taxon>Pezizomycotina</taxon>
        <taxon>Dothideomycetes</taxon>
        <taxon>Pleosporomycetidae</taxon>
        <taxon>Pleosporales</taxon>
        <taxon>Pleosporineae</taxon>
        <taxon>Pleosporaceae</taxon>
        <taxon>Pyrenophora</taxon>
    </lineage>
</organism>
<keyword evidence="2" id="KW-0472">Membrane</keyword>